<name>A0A2M7NZE1_9BACT</name>
<dbReference type="GO" id="GO:0009330">
    <property type="term" value="C:DNA topoisomerase type II (double strand cut, ATP-hydrolyzing) complex"/>
    <property type="evidence" value="ECO:0007669"/>
    <property type="project" value="TreeGrafter"/>
</dbReference>
<feature type="non-terminal residue" evidence="1">
    <location>
        <position position="1"/>
    </location>
</feature>
<dbReference type="EMBL" id="PFKI01000266">
    <property type="protein sequence ID" value="PIY18740.1"/>
    <property type="molecule type" value="Genomic_DNA"/>
</dbReference>
<evidence type="ECO:0000313" key="1">
    <source>
        <dbReference type="EMBL" id="PIY18740.1"/>
    </source>
</evidence>
<reference evidence="2" key="1">
    <citation type="submission" date="2017-09" db="EMBL/GenBank/DDBJ databases">
        <title>Depth-based differentiation of microbial function through sediment-hosted aquifers and enrichment of novel symbionts in the deep terrestrial subsurface.</title>
        <authorList>
            <person name="Probst A.J."/>
            <person name="Ladd B."/>
            <person name="Jarett J.K."/>
            <person name="Geller-Mcgrath D.E."/>
            <person name="Sieber C.M.K."/>
            <person name="Emerson J.B."/>
            <person name="Anantharaman K."/>
            <person name="Thomas B.C."/>
            <person name="Malmstrom R."/>
            <person name="Stieglmeier M."/>
            <person name="Klingl A."/>
            <person name="Woyke T."/>
            <person name="Ryan C.M."/>
            <person name="Banfield J.F."/>
        </authorList>
    </citation>
    <scope>NUCLEOTIDE SEQUENCE [LARGE SCALE GENOMIC DNA]</scope>
</reference>
<dbReference type="Pfam" id="PF03989">
    <property type="entry name" value="DNA_gyraseA_C"/>
    <property type="match status" value="5"/>
</dbReference>
<dbReference type="PANTHER" id="PTHR43493:SF5">
    <property type="entry name" value="DNA GYRASE SUBUNIT A, CHLOROPLASTIC_MITOCHONDRIAL"/>
    <property type="match status" value="1"/>
</dbReference>
<organism evidence="1 2">
    <name type="scientific">Candidatus Desantisbacteria bacterium CG_4_10_14_3_um_filter_40_18</name>
    <dbReference type="NCBI Taxonomy" id="1974544"/>
    <lineage>
        <taxon>Bacteria</taxon>
        <taxon>Candidatus Desantisiibacteriota</taxon>
    </lineage>
</organism>
<dbReference type="InterPro" id="IPR006691">
    <property type="entry name" value="GyrA/parC_rep"/>
</dbReference>
<dbReference type="AlphaFoldDB" id="A0A2M7NZE1"/>
<dbReference type="Proteomes" id="UP000231028">
    <property type="component" value="Unassembled WGS sequence"/>
</dbReference>
<sequence>ILFFTTKGKVYWLKVHEIPEAGRIARGKALVNFFQLEPGEEITASVQVREFTPDSYLLMATKKGIIKKTQLMEYSRPRVGGIIAINLNEGDELIRVELTNGSSDVILSTKLGKAIRFHETDVRSVARGSIGVIGIRFADKGKEGEEDEEGKEKKEDEVVGMVVAKEGLTLLTVTANGYGKRTNITEYRNQARGGSGVIDIKTTEKNGEVVAIREVSDDSEVIIMTESGKMIRCRAKDISVIGRNTQGVRLIKLKNKDRVTAIAEVGGTEEL</sequence>
<gene>
    <name evidence="1" type="ORF">COZ13_08930</name>
</gene>
<dbReference type="InterPro" id="IPR035516">
    <property type="entry name" value="Gyrase/topoIV_suA_C"/>
</dbReference>
<dbReference type="GO" id="GO:0006265">
    <property type="term" value="P:DNA topological change"/>
    <property type="evidence" value="ECO:0007669"/>
    <property type="project" value="InterPro"/>
</dbReference>
<dbReference type="GO" id="GO:0003677">
    <property type="term" value="F:DNA binding"/>
    <property type="evidence" value="ECO:0007669"/>
    <property type="project" value="InterPro"/>
</dbReference>
<evidence type="ECO:0000313" key="2">
    <source>
        <dbReference type="Proteomes" id="UP000231028"/>
    </source>
</evidence>
<dbReference type="PANTHER" id="PTHR43493">
    <property type="entry name" value="DNA GYRASE/TOPOISOMERASE SUBUNIT A"/>
    <property type="match status" value="1"/>
</dbReference>
<dbReference type="GO" id="GO:0005524">
    <property type="term" value="F:ATP binding"/>
    <property type="evidence" value="ECO:0007669"/>
    <property type="project" value="InterPro"/>
</dbReference>
<dbReference type="Gene3D" id="2.120.10.90">
    <property type="entry name" value="DNA gyrase/topoisomerase IV, subunit A, C-terminal"/>
    <property type="match status" value="1"/>
</dbReference>
<accession>A0A2M7NZE1</accession>
<dbReference type="GO" id="GO:0003918">
    <property type="term" value="F:DNA topoisomerase type II (double strand cut, ATP-hydrolyzing) activity"/>
    <property type="evidence" value="ECO:0007669"/>
    <property type="project" value="TreeGrafter"/>
</dbReference>
<dbReference type="InterPro" id="IPR050220">
    <property type="entry name" value="Type_II_DNA_Topoisomerases"/>
</dbReference>
<dbReference type="GO" id="GO:0005737">
    <property type="term" value="C:cytoplasm"/>
    <property type="evidence" value="ECO:0007669"/>
    <property type="project" value="TreeGrafter"/>
</dbReference>
<comment type="caution">
    <text evidence="1">The sequence shown here is derived from an EMBL/GenBank/DDBJ whole genome shotgun (WGS) entry which is preliminary data.</text>
</comment>
<dbReference type="SUPFAM" id="SSF101904">
    <property type="entry name" value="GyrA/ParC C-terminal domain-like"/>
    <property type="match status" value="1"/>
</dbReference>
<protein>
    <submittedName>
        <fullName evidence="1">DNA gyrase subunit A</fullName>
    </submittedName>
</protein>
<proteinExistence type="predicted"/>